<dbReference type="GO" id="GO:0046983">
    <property type="term" value="F:protein dimerization activity"/>
    <property type="evidence" value="ECO:0007669"/>
    <property type="project" value="InterPro"/>
</dbReference>
<dbReference type="CDD" id="cd00265">
    <property type="entry name" value="MADS_MEF2_like"/>
    <property type="match status" value="1"/>
</dbReference>
<comment type="subcellular location">
    <subcellularLocation>
        <location evidence="1">Nucleus</location>
    </subcellularLocation>
</comment>
<evidence type="ECO:0000256" key="4">
    <source>
        <dbReference type="ARBA" id="ARBA00023163"/>
    </source>
</evidence>
<dbReference type="InterPro" id="IPR033896">
    <property type="entry name" value="MEF2-like_N"/>
</dbReference>
<feature type="domain" description="MADS-box" evidence="6">
    <location>
        <begin position="34"/>
        <end position="94"/>
    </location>
</feature>
<dbReference type="GeneID" id="9688520"/>
<keyword evidence="3" id="KW-0238">DNA-binding</keyword>
<dbReference type="InterPro" id="IPR002100">
    <property type="entry name" value="TF_MADSbox"/>
</dbReference>
<dbReference type="SMART" id="SM00432">
    <property type="entry name" value="MADS"/>
    <property type="match status" value="1"/>
</dbReference>
<evidence type="ECO:0000313" key="8">
    <source>
        <dbReference type="Proteomes" id="UP000001876"/>
    </source>
</evidence>
<keyword evidence="4" id="KW-0804">Transcription</keyword>
<dbReference type="OrthoDB" id="1933443at2759"/>
<keyword evidence="2" id="KW-0805">Transcription regulation</keyword>
<dbReference type="eggNOG" id="KOG0014">
    <property type="taxonomic scope" value="Eukaryota"/>
</dbReference>
<dbReference type="EMBL" id="GG663747">
    <property type="protein sequence ID" value="EEH53019.1"/>
    <property type="molecule type" value="Genomic_DNA"/>
</dbReference>
<sequence>MLDRRSLPPPRPRPLVFPPLTRDPTPYRPVAAAVGRKKIRIERIADERNRQVTFTKRKNGLMKKAMELSVLCDCQIALVIFNSNNKLFQYSSGDINHVLTRFKNDTVGPHERRNNKDVRERANARAGVDFSSSFSFGPFSVFTDAFSSPLAVGLPSLATRTPSITHHI</sequence>
<evidence type="ECO:0000256" key="1">
    <source>
        <dbReference type="ARBA" id="ARBA00004123"/>
    </source>
</evidence>
<name>C1N4Z2_MICPC</name>
<dbReference type="STRING" id="564608.C1N4Z2"/>
<dbReference type="Pfam" id="PF00319">
    <property type="entry name" value="SRF-TF"/>
    <property type="match status" value="1"/>
</dbReference>
<evidence type="ECO:0000256" key="3">
    <source>
        <dbReference type="ARBA" id="ARBA00023125"/>
    </source>
</evidence>
<dbReference type="GO" id="GO:0045944">
    <property type="term" value="P:positive regulation of transcription by RNA polymerase II"/>
    <property type="evidence" value="ECO:0007669"/>
    <property type="project" value="InterPro"/>
</dbReference>
<dbReference type="GO" id="GO:0000981">
    <property type="term" value="F:DNA-binding transcription factor activity, RNA polymerase II-specific"/>
    <property type="evidence" value="ECO:0007669"/>
    <property type="project" value="TreeGrafter"/>
</dbReference>
<evidence type="ECO:0000256" key="2">
    <source>
        <dbReference type="ARBA" id="ARBA00023015"/>
    </source>
</evidence>
<reference evidence="7 8" key="1">
    <citation type="journal article" date="2009" name="Science">
        <title>Green evolution and dynamic adaptations revealed by genomes of the marine picoeukaryotes Micromonas.</title>
        <authorList>
            <person name="Worden A.Z."/>
            <person name="Lee J.H."/>
            <person name="Mock T."/>
            <person name="Rouze P."/>
            <person name="Simmons M.P."/>
            <person name="Aerts A.L."/>
            <person name="Allen A.E."/>
            <person name="Cuvelier M.L."/>
            <person name="Derelle E."/>
            <person name="Everett M.V."/>
            <person name="Foulon E."/>
            <person name="Grimwood J."/>
            <person name="Gundlach H."/>
            <person name="Henrissat B."/>
            <person name="Napoli C."/>
            <person name="McDonald S.M."/>
            <person name="Parker M.S."/>
            <person name="Rombauts S."/>
            <person name="Salamov A."/>
            <person name="Von Dassow P."/>
            <person name="Badger J.H."/>
            <person name="Coutinho P.M."/>
            <person name="Demir E."/>
            <person name="Dubchak I."/>
            <person name="Gentemann C."/>
            <person name="Eikrem W."/>
            <person name="Gready J.E."/>
            <person name="John U."/>
            <person name="Lanier W."/>
            <person name="Lindquist E.A."/>
            <person name="Lucas S."/>
            <person name="Mayer K.F."/>
            <person name="Moreau H."/>
            <person name="Not F."/>
            <person name="Otillar R."/>
            <person name="Panaud O."/>
            <person name="Pangilinan J."/>
            <person name="Paulsen I."/>
            <person name="Piegu B."/>
            <person name="Poliakov A."/>
            <person name="Robbens S."/>
            <person name="Schmutz J."/>
            <person name="Toulza E."/>
            <person name="Wyss T."/>
            <person name="Zelensky A."/>
            <person name="Zhou K."/>
            <person name="Armbrust E.V."/>
            <person name="Bhattacharya D."/>
            <person name="Goodenough U.W."/>
            <person name="Van de Peer Y."/>
            <person name="Grigoriev I.V."/>
        </authorList>
    </citation>
    <scope>NUCLEOTIDE SEQUENCE [LARGE SCALE GENOMIC DNA]</scope>
    <source>
        <strain evidence="7 8">CCMP1545</strain>
    </source>
</reference>
<dbReference type="PROSITE" id="PS50066">
    <property type="entry name" value="MADS_BOX_2"/>
    <property type="match status" value="1"/>
</dbReference>
<proteinExistence type="predicted"/>
<evidence type="ECO:0000259" key="6">
    <source>
        <dbReference type="PROSITE" id="PS50066"/>
    </source>
</evidence>
<dbReference type="GO" id="GO:0005634">
    <property type="term" value="C:nucleus"/>
    <property type="evidence" value="ECO:0007669"/>
    <property type="project" value="UniProtKB-SubCell"/>
</dbReference>
<dbReference type="KEGG" id="mpp:MICPUCDRAFT_21861"/>
<dbReference type="InterPro" id="IPR036879">
    <property type="entry name" value="TF_MADSbox_sf"/>
</dbReference>
<evidence type="ECO:0000313" key="7">
    <source>
        <dbReference type="EMBL" id="EEH53019.1"/>
    </source>
</evidence>
<protein>
    <submittedName>
        <fullName evidence="7">Predicted protein</fullName>
    </submittedName>
</protein>
<dbReference type="PANTHER" id="PTHR11945">
    <property type="entry name" value="MADS BOX PROTEIN"/>
    <property type="match status" value="1"/>
</dbReference>
<gene>
    <name evidence="7" type="ORF">MICPUCDRAFT_21861</name>
</gene>
<keyword evidence="5" id="KW-0539">Nucleus</keyword>
<organism evidence="8">
    <name type="scientific">Micromonas pusilla (strain CCMP1545)</name>
    <name type="common">Picoplanktonic green alga</name>
    <dbReference type="NCBI Taxonomy" id="564608"/>
    <lineage>
        <taxon>Eukaryota</taxon>
        <taxon>Viridiplantae</taxon>
        <taxon>Chlorophyta</taxon>
        <taxon>Mamiellophyceae</taxon>
        <taxon>Mamiellales</taxon>
        <taxon>Mamiellaceae</taxon>
        <taxon>Micromonas</taxon>
    </lineage>
</organism>
<evidence type="ECO:0000256" key="5">
    <source>
        <dbReference type="ARBA" id="ARBA00023242"/>
    </source>
</evidence>
<dbReference type="Proteomes" id="UP000001876">
    <property type="component" value="Unassembled WGS sequence"/>
</dbReference>
<dbReference type="SUPFAM" id="SSF55455">
    <property type="entry name" value="SRF-like"/>
    <property type="match status" value="1"/>
</dbReference>
<dbReference type="Gene3D" id="3.40.1810.10">
    <property type="entry name" value="Transcription factor, MADS-box"/>
    <property type="match status" value="1"/>
</dbReference>
<dbReference type="PRINTS" id="PR00404">
    <property type="entry name" value="MADSDOMAIN"/>
</dbReference>
<dbReference type="GO" id="GO:0000978">
    <property type="term" value="F:RNA polymerase II cis-regulatory region sequence-specific DNA binding"/>
    <property type="evidence" value="ECO:0007669"/>
    <property type="project" value="TreeGrafter"/>
</dbReference>
<dbReference type="PROSITE" id="PS00350">
    <property type="entry name" value="MADS_BOX_1"/>
    <property type="match status" value="1"/>
</dbReference>
<dbReference type="PANTHER" id="PTHR11945:SF534">
    <property type="entry name" value="MYOCYTE-SPECIFIC ENHANCER FACTOR 2"/>
    <property type="match status" value="1"/>
</dbReference>
<keyword evidence="8" id="KW-1185">Reference proteome</keyword>
<accession>C1N4Z2</accession>
<dbReference type="AlphaFoldDB" id="C1N4Z2"/>
<dbReference type="RefSeq" id="XP_003063080.1">
    <property type="nucleotide sequence ID" value="XM_003063034.1"/>
</dbReference>